<gene>
    <name evidence="2" type="ORF">EAT49_06245</name>
</gene>
<feature type="signal peptide" evidence="1">
    <location>
        <begin position="1"/>
        <end position="18"/>
    </location>
</feature>
<accession>A0A3N2R671</accession>
<evidence type="ECO:0000313" key="3">
    <source>
        <dbReference type="Proteomes" id="UP000268016"/>
    </source>
</evidence>
<organism evidence="2 3">
    <name type="scientific">Histidinibacterium lentulum</name>
    <dbReference type="NCBI Taxonomy" id="2480588"/>
    <lineage>
        <taxon>Bacteria</taxon>
        <taxon>Pseudomonadati</taxon>
        <taxon>Pseudomonadota</taxon>
        <taxon>Alphaproteobacteria</taxon>
        <taxon>Rhodobacterales</taxon>
        <taxon>Paracoccaceae</taxon>
        <taxon>Histidinibacterium</taxon>
    </lineage>
</organism>
<dbReference type="AlphaFoldDB" id="A0A3N2R671"/>
<dbReference type="RefSeq" id="WP_123641448.1">
    <property type="nucleotide sequence ID" value="NZ_ML119083.1"/>
</dbReference>
<protein>
    <submittedName>
        <fullName evidence="2">Uncharacterized protein</fullName>
    </submittedName>
</protein>
<evidence type="ECO:0000313" key="2">
    <source>
        <dbReference type="EMBL" id="ROU02898.1"/>
    </source>
</evidence>
<dbReference type="OrthoDB" id="7865345at2"/>
<evidence type="ECO:0000256" key="1">
    <source>
        <dbReference type="SAM" id="SignalP"/>
    </source>
</evidence>
<comment type="caution">
    <text evidence="2">The sequence shown here is derived from an EMBL/GenBank/DDBJ whole genome shotgun (WGS) entry which is preliminary data.</text>
</comment>
<proteinExistence type="predicted"/>
<sequence>MRHALTLALWVLAAPAVAETSDAEGDPWCDDIAPGEAGGVTCFLPFDTDLLYFLYEETGEPAVWNLRFTQFGFDFSTRAESDPIRVEYVMTAPELRDVTDDGIAELFIPVMSGMVNITWSVWTTTGSGIFVPVGEISGIAVDALEVRDGLIVSATRDNAAVWTETGTRIWPTGMDDIYSLSVNHADRTCEIIAARELASVGLNKDLLIDRCEARDWD</sequence>
<feature type="chain" id="PRO_5017965267" evidence="1">
    <location>
        <begin position="19"/>
        <end position="217"/>
    </location>
</feature>
<keyword evidence="1" id="KW-0732">Signal</keyword>
<name>A0A3N2R671_9RHOB</name>
<dbReference type="Proteomes" id="UP000268016">
    <property type="component" value="Unassembled WGS sequence"/>
</dbReference>
<keyword evidence="3" id="KW-1185">Reference proteome</keyword>
<dbReference type="EMBL" id="RDRB01000003">
    <property type="protein sequence ID" value="ROU02898.1"/>
    <property type="molecule type" value="Genomic_DNA"/>
</dbReference>
<reference evidence="2 3" key="1">
    <citation type="submission" date="2018-10" db="EMBL/GenBank/DDBJ databases">
        <title>Histidinibacterium lentulum gen. nov., sp. nov., a marine bacterium from the culture broth of Picochlorum sp. 122.</title>
        <authorList>
            <person name="Wang G."/>
        </authorList>
    </citation>
    <scope>NUCLEOTIDE SEQUENCE [LARGE SCALE GENOMIC DNA]</scope>
    <source>
        <strain evidence="2 3">B17</strain>
    </source>
</reference>